<dbReference type="EMBL" id="CM001221">
    <property type="protein sequence ID" value="AES98609.1"/>
    <property type="molecule type" value="Genomic_DNA"/>
</dbReference>
<evidence type="ECO:0000313" key="3">
    <source>
        <dbReference type="Proteomes" id="UP000002051"/>
    </source>
</evidence>
<protein>
    <submittedName>
        <fullName evidence="1 2">Uncharacterized protein</fullName>
    </submittedName>
</protein>
<reference evidence="2" key="3">
    <citation type="submission" date="2015-04" db="UniProtKB">
        <authorList>
            <consortium name="EnsemblPlants"/>
        </authorList>
    </citation>
    <scope>IDENTIFICATION</scope>
    <source>
        <strain evidence="2">cv. Jemalong A17</strain>
    </source>
</reference>
<organism evidence="1 3">
    <name type="scientific">Medicago truncatula</name>
    <name type="common">Barrel medic</name>
    <name type="synonym">Medicago tribuloides</name>
    <dbReference type="NCBI Taxonomy" id="3880"/>
    <lineage>
        <taxon>Eukaryota</taxon>
        <taxon>Viridiplantae</taxon>
        <taxon>Streptophyta</taxon>
        <taxon>Embryophyta</taxon>
        <taxon>Tracheophyta</taxon>
        <taxon>Spermatophyta</taxon>
        <taxon>Magnoliopsida</taxon>
        <taxon>eudicotyledons</taxon>
        <taxon>Gunneridae</taxon>
        <taxon>Pentapetalae</taxon>
        <taxon>rosids</taxon>
        <taxon>fabids</taxon>
        <taxon>Fabales</taxon>
        <taxon>Fabaceae</taxon>
        <taxon>Papilionoideae</taxon>
        <taxon>50 kb inversion clade</taxon>
        <taxon>NPAAA clade</taxon>
        <taxon>Hologalegina</taxon>
        <taxon>IRL clade</taxon>
        <taxon>Trifolieae</taxon>
        <taxon>Medicago</taxon>
    </lineage>
</organism>
<accession>G7KE65</accession>
<dbReference type="Proteomes" id="UP000002051">
    <property type="component" value="Chromosome 5"/>
</dbReference>
<dbReference type="AlphaFoldDB" id="G7KE65"/>
<dbReference type="PaxDb" id="3880-AES98609"/>
<reference evidence="1 3" key="1">
    <citation type="journal article" date="2011" name="Nature">
        <title>The Medicago genome provides insight into the evolution of rhizobial symbioses.</title>
        <authorList>
            <person name="Young N.D."/>
            <person name="Debelle F."/>
            <person name="Oldroyd G.E."/>
            <person name="Geurts R."/>
            <person name="Cannon S.B."/>
            <person name="Udvardi M.K."/>
            <person name="Benedito V.A."/>
            <person name="Mayer K.F."/>
            <person name="Gouzy J."/>
            <person name="Schoof H."/>
            <person name="Van de Peer Y."/>
            <person name="Proost S."/>
            <person name="Cook D.R."/>
            <person name="Meyers B.C."/>
            <person name="Spannagl M."/>
            <person name="Cheung F."/>
            <person name="De Mita S."/>
            <person name="Krishnakumar V."/>
            <person name="Gundlach H."/>
            <person name="Zhou S."/>
            <person name="Mudge J."/>
            <person name="Bharti A.K."/>
            <person name="Murray J.D."/>
            <person name="Naoumkina M.A."/>
            <person name="Rosen B."/>
            <person name="Silverstein K.A."/>
            <person name="Tang H."/>
            <person name="Rombauts S."/>
            <person name="Zhao P.X."/>
            <person name="Zhou P."/>
            <person name="Barbe V."/>
            <person name="Bardou P."/>
            <person name="Bechner M."/>
            <person name="Bellec A."/>
            <person name="Berger A."/>
            <person name="Berges H."/>
            <person name="Bidwell S."/>
            <person name="Bisseling T."/>
            <person name="Choisne N."/>
            <person name="Couloux A."/>
            <person name="Denny R."/>
            <person name="Deshpande S."/>
            <person name="Dai X."/>
            <person name="Doyle J.J."/>
            <person name="Dudez A.M."/>
            <person name="Farmer A.D."/>
            <person name="Fouteau S."/>
            <person name="Franken C."/>
            <person name="Gibelin C."/>
            <person name="Gish J."/>
            <person name="Goldstein S."/>
            <person name="Gonzalez A.J."/>
            <person name="Green P.J."/>
            <person name="Hallab A."/>
            <person name="Hartog M."/>
            <person name="Hua A."/>
            <person name="Humphray S.J."/>
            <person name="Jeong D.H."/>
            <person name="Jing Y."/>
            <person name="Jocker A."/>
            <person name="Kenton S.M."/>
            <person name="Kim D.J."/>
            <person name="Klee K."/>
            <person name="Lai H."/>
            <person name="Lang C."/>
            <person name="Lin S."/>
            <person name="Macmil S.L."/>
            <person name="Magdelenat G."/>
            <person name="Matthews L."/>
            <person name="McCorrison J."/>
            <person name="Monaghan E.L."/>
            <person name="Mun J.H."/>
            <person name="Najar F.Z."/>
            <person name="Nicholson C."/>
            <person name="Noirot C."/>
            <person name="O'Bleness M."/>
            <person name="Paule C.R."/>
            <person name="Poulain J."/>
            <person name="Prion F."/>
            <person name="Qin B."/>
            <person name="Qu C."/>
            <person name="Retzel E.F."/>
            <person name="Riddle C."/>
            <person name="Sallet E."/>
            <person name="Samain S."/>
            <person name="Samson N."/>
            <person name="Sanders I."/>
            <person name="Saurat O."/>
            <person name="Scarpelli C."/>
            <person name="Schiex T."/>
            <person name="Segurens B."/>
            <person name="Severin A.J."/>
            <person name="Sherrier D.J."/>
            <person name="Shi R."/>
            <person name="Sims S."/>
            <person name="Singer S.R."/>
            <person name="Sinharoy S."/>
            <person name="Sterck L."/>
            <person name="Viollet A."/>
            <person name="Wang B.B."/>
            <person name="Wang K."/>
            <person name="Wang M."/>
            <person name="Wang X."/>
            <person name="Warfsmann J."/>
            <person name="Weissenbach J."/>
            <person name="White D.D."/>
            <person name="White J.D."/>
            <person name="Wiley G.B."/>
            <person name="Wincker P."/>
            <person name="Xing Y."/>
            <person name="Yang L."/>
            <person name="Yao Z."/>
            <person name="Ying F."/>
            <person name="Zhai J."/>
            <person name="Zhou L."/>
            <person name="Zuber A."/>
            <person name="Denarie J."/>
            <person name="Dixon R.A."/>
            <person name="May G.D."/>
            <person name="Schwartz D.C."/>
            <person name="Rogers J."/>
            <person name="Quetier F."/>
            <person name="Town C.D."/>
            <person name="Roe B.A."/>
        </authorList>
    </citation>
    <scope>NUCLEOTIDE SEQUENCE [LARGE SCALE GENOMIC DNA]</scope>
    <source>
        <strain evidence="1">A17</strain>
        <strain evidence="2 3">cv. Jemalong A17</strain>
    </source>
</reference>
<sequence length="53" mass="6267">MSPKWQGGKLEKTIINSLKHQMFWNIVEVLKHQKKKNGGSNILFKKKIKYNII</sequence>
<reference evidence="1 3" key="2">
    <citation type="journal article" date="2014" name="BMC Genomics">
        <title>An improved genome release (version Mt4.0) for the model legume Medicago truncatula.</title>
        <authorList>
            <person name="Tang H."/>
            <person name="Krishnakumar V."/>
            <person name="Bidwell S."/>
            <person name="Rosen B."/>
            <person name="Chan A."/>
            <person name="Zhou S."/>
            <person name="Gentzbittel L."/>
            <person name="Childs K.L."/>
            <person name="Yandell M."/>
            <person name="Gundlach H."/>
            <person name="Mayer K.F."/>
            <person name="Schwartz D.C."/>
            <person name="Town C.D."/>
        </authorList>
    </citation>
    <scope>GENOME REANNOTATION</scope>
    <source>
        <strain evidence="2 3">cv. Jemalong A17</strain>
    </source>
</reference>
<dbReference type="EnsemblPlants" id="AES98609">
    <property type="protein sequence ID" value="AES98609"/>
    <property type="gene ID" value="MTR_5g070500"/>
</dbReference>
<proteinExistence type="predicted"/>
<dbReference type="HOGENOM" id="CLU_3071727_0_0_1"/>
<gene>
    <name evidence="1" type="ordered locus">MTR_5g070500</name>
</gene>
<keyword evidence="3" id="KW-1185">Reference proteome</keyword>
<evidence type="ECO:0000313" key="1">
    <source>
        <dbReference type="EMBL" id="AES98609.1"/>
    </source>
</evidence>
<evidence type="ECO:0000313" key="2">
    <source>
        <dbReference type="EnsemblPlants" id="AES98609"/>
    </source>
</evidence>
<name>G7KE65_MEDTR</name>